<evidence type="ECO:0000256" key="9">
    <source>
        <dbReference type="SAM" id="Phobius"/>
    </source>
</evidence>
<dbReference type="GO" id="GO:0004672">
    <property type="term" value="F:protein kinase activity"/>
    <property type="evidence" value="ECO:0007669"/>
    <property type="project" value="InterPro"/>
</dbReference>
<dbReference type="Proteomes" id="UP000825729">
    <property type="component" value="Unassembled WGS sequence"/>
</dbReference>
<dbReference type="SUPFAM" id="SSF56112">
    <property type="entry name" value="Protein kinase-like (PK-like)"/>
    <property type="match status" value="1"/>
</dbReference>
<dbReference type="Pfam" id="PF08263">
    <property type="entry name" value="LRRNT_2"/>
    <property type="match status" value="1"/>
</dbReference>
<protein>
    <recommendedName>
        <fullName evidence="10">Protein kinase domain-containing protein</fullName>
    </recommendedName>
</protein>
<dbReference type="InterPro" id="IPR011009">
    <property type="entry name" value="Kinase-like_dom_sf"/>
</dbReference>
<evidence type="ECO:0000259" key="10">
    <source>
        <dbReference type="PROSITE" id="PS50011"/>
    </source>
</evidence>
<evidence type="ECO:0000256" key="7">
    <source>
        <dbReference type="ARBA" id="ARBA00046288"/>
    </source>
</evidence>
<feature type="transmembrane region" description="Helical" evidence="9">
    <location>
        <begin position="326"/>
        <end position="346"/>
    </location>
</feature>
<organism evidence="11 12">
    <name type="scientific">Aristolochia fimbriata</name>
    <name type="common">White veined hardy Dutchman's pipe vine</name>
    <dbReference type="NCBI Taxonomy" id="158543"/>
    <lineage>
        <taxon>Eukaryota</taxon>
        <taxon>Viridiplantae</taxon>
        <taxon>Streptophyta</taxon>
        <taxon>Embryophyta</taxon>
        <taxon>Tracheophyta</taxon>
        <taxon>Spermatophyta</taxon>
        <taxon>Magnoliopsida</taxon>
        <taxon>Magnoliidae</taxon>
        <taxon>Piperales</taxon>
        <taxon>Aristolochiaceae</taxon>
        <taxon>Aristolochia</taxon>
    </lineage>
</organism>
<dbReference type="Gene3D" id="3.80.10.10">
    <property type="entry name" value="Ribonuclease Inhibitor"/>
    <property type="match status" value="1"/>
</dbReference>
<feature type="transmembrane region" description="Helical" evidence="9">
    <location>
        <begin position="12"/>
        <end position="32"/>
    </location>
</feature>
<evidence type="ECO:0000256" key="8">
    <source>
        <dbReference type="SAM" id="MobiDB-lite"/>
    </source>
</evidence>
<keyword evidence="5 9" id="KW-1133">Transmembrane helix</keyword>
<dbReference type="InterPro" id="IPR032675">
    <property type="entry name" value="LRR_dom_sf"/>
</dbReference>
<accession>A0AAV7FBW5</accession>
<comment type="caution">
    <text evidence="11">The sequence shown here is derived from an EMBL/GenBank/DDBJ whole genome shotgun (WGS) entry which is preliminary data.</text>
</comment>
<dbReference type="PANTHER" id="PTHR46084">
    <property type="entry name" value="PROTEIN MALE DISCOVERER 2"/>
    <property type="match status" value="1"/>
</dbReference>
<evidence type="ECO:0000256" key="4">
    <source>
        <dbReference type="ARBA" id="ARBA00022737"/>
    </source>
</evidence>
<evidence type="ECO:0000256" key="5">
    <source>
        <dbReference type="ARBA" id="ARBA00022989"/>
    </source>
</evidence>
<feature type="region of interest" description="Disordered" evidence="8">
    <location>
        <begin position="272"/>
        <end position="295"/>
    </location>
</feature>
<dbReference type="PANTHER" id="PTHR46084:SF1">
    <property type="entry name" value="PROTEIN MALE DISCOVERER 2"/>
    <property type="match status" value="1"/>
</dbReference>
<evidence type="ECO:0000256" key="3">
    <source>
        <dbReference type="ARBA" id="ARBA00022729"/>
    </source>
</evidence>
<name>A0AAV7FBW5_ARIFI</name>
<sequence length="688" mass="77724">MGGRSKFSPISTTGLFCVALVFSFLISTFWCLENKSWCLNEEGLALLKFRNKIETDPYRSLGNWNPYDVSPCSWAGVVCVDGHVNSLDLQNLSLVGVISPEIGRLSHLKTLVLYKNYFTGDLPKEITNLSMLQLLDLRFNDLSGKVPAEIGFMPSLKQLLLHGNRFEGNMAAEFEKLKINSEYQHNLESDVAVNRKVGQWSNKGSLHENGESHFNTESVLIEPCMLPNAQNLMYLGHRKLLGIYSSNLAALLPPGFIIEPIFSIPSMGSGSFPATTNENQNESQISRGGTSQNIQPTSNMTGFGQAYDNMNSGDADPRSKQGEWKYIYILPFVAFVLLVATALFFMCRNKGVTTIGPWKTGLSGQLQKAFVTDKFLIWWVPKLNRTELETACEDFSNIIATMPESKVYKGTLSSGVEIAVSSTSIKSNKDWSKRAEQHFRKKIDVFSRVNHKNFINLLGYCEENEPFMRLMVFEYAPNGTLYEHLHIKEVEHLDWVARMRIIMGVAYCLQYMHHDLNPPVIHPNLQSDCVFLTDDYAAKVTEVTFWKDMMIKGKITGDEDNDVSELPQAETESNVYNFGILLLEIISGKLPYSEEQGSLVNWAIEYLNDKHNISYMIDPSLQSFKNKELDVICEVIQECIHNDPRHRPTMREVTLKLKEVLGISAEAATPRLSPLWWAELEILSVEAS</sequence>
<keyword evidence="6 9" id="KW-0472">Membrane</keyword>
<dbReference type="GO" id="GO:0005524">
    <property type="term" value="F:ATP binding"/>
    <property type="evidence" value="ECO:0007669"/>
    <property type="project" value="InterPro"/>
</dbReference>
<keyword evidence="2 9" id="KW-0812">Transmembrane</keyword>
<dbReference type="InterPro" id="IPR001611">
    <property type="entry name" value="Leu-rich_rpt"/>
</dbReference>
<gene>
    <name evidence="11" type="ORF">H6P81_003200</name>
</gene>
<evidence type="ECO:0000256" key="1">
    <source>
        <dbReference type="ARBA" id="ARBA00022614"/>
    </source>
</evidence>
<keyword evidence="12" id="KW-1185">Reference proteome</keyword>
<dbReference type="GO" id="GO:0012505">
    <property type="term" value="C:endomembrane system"/>
    <property type="evidence" value="ECO:0007669"/>
    <property type="project" value="UniProtKB-SubCell"/>
</dbReference>
<dbReference type="EMBL" id="JAINDJ010000002">
    <property type="protein sequence ID" value="KAG9458692.1"/>
    <property type="molecule type" value="Genomic_DNA"/>
</dbReference>
<keyword evidence="3" id="KW-0732">Signal</keyword>
<evidence type="ECO:0000256" key="6">
    <source>
        <dbReference type="ARBA" id="ARBA00023136"/>
    </source>
</evidence>
<comment type="subcellular location">
    <subcellularLocation>
        <location evidence="7">Endomembrane system</location>
        <topology evidence="7">Single-pass type I membrane protein</topology>
    </subcellularLocation>
</comment>
<dbReference type="AlphaFoldDB" id="A0AAV7FBW5"/>
<keyword evidence="1" id="KW-0433">Leucine-rich repeat</keyword>
<proteinExistence type="predicted"/>
<dbReference type="InterPro" id="IPR001245">
    <property type="entry name" value="Ser-Thr/Tyr_kinase_cat_dom"/>
</dbReference>
<keyword evidence="4" id="KW-0677">Repeat</keyword>
<evidence type="ECO:0000313" key="12">
    <source>
        <dbReference type="Proteomes" id="UP000825729"/>
    </source>
</evidence>
<dbReference type="FunFam" id="3.30.200.20:FF:000489">
    <property type="entry name" value="Inactive receptor-like serine/threonine-protein kinase"/>
    <property type="match status" value="1"/>
</dbReference>
<dbReference type="Pfam" id="PF00560">
    <property type="entry name" value="LRR_1"/>
    <property type="match status" value="1"/>
</dbReference>
<dbReference type="PROSITE" id="PS50011">
    <property type="entry name" value="PROTEIN_KINASE_DOM"/>
    <property type="match status" value="1"/>
</dbReference>
<feature type="domain" description="Protein kinase" evidence="10">
    <location>
        <begin position="393"/>
        <end position="661"/>
    </location>
</feature>
<dbReference type="InterPro" id="IPR000719">
    <property type="entry name" value="Prot_kinase_dom"/>
</dbReference>
<dbReference type="Pfam" id="PF07714">
    <property type="entry name" value="PK_Tyr_Ser-Thr"/>
    <property type="match status" value="1"/>
</dbReference>
<dbReference type="InterPro" id="IPR013210">
    <property type="entry name" value="LRR_N_plant-typ"/>
</dbReference>
<evidence type="ECO:0000256" key="2">
    <source>
        <dbReference type="ARBA" id="ARBA00022692"/>
    </source>
</evidence>
<dbReference type="FunFam" id="3.80.10.10:FF:000400">
    <property type="entry name" value="Nuclear pore complex protein NUP107"/>
    <property type="match status" value="1"/>
</dbReference>
<dbReference type="SUPFAM" id="SSF52058">
    <property type="entry name" value="L domain-like"/>
    <property type="match status" value="1"/>
</dbReference>
<dbReference type="Gene3D" id="3.30.200.20">
    <property type="entry name" value="Phosphorylase Kinase, domain 1"/>
    <property type="match status" value="1"/>
</dbReference>
<evidence type="ECO:0000313" key="11">
    <source>
        <dbReference type="EMBL" id="KAG9458692.1"/>
    </source>
</evidence>
<dbReference type="Gene3D" id="1.10.510.10">
    <property type="entry name" value="Transferase(Phosphotransferase) domain 1"/>
    <property type="match status" value="1"/>
</dbReference>
<reference evidence="11 12" key="1">
    <citation type="submission" date="2021-07" db="EMBL/GenBank/DDBJ databases">
        <title>The Aristolochia fimbriata genome: insights into angiosperm evolution, floral development and chemical biosynthesis.</title>
        <authorList>
            <person name="Jiao Y."/>
        </authorList>
    </citation>
    <scope>NUCLEOTIDE SEQUENCE [LARGE SCALE GENOMIC DNA]</scope>
    <source>
        <strain evidence="11">IBCAS-2021</strain>
        <tissue evidence="11">Leaf</tissue>
    </source>
</reference>